<dbReference type="EMBL" id="CP037899">
    <property type="protein sequence ID" value="QDQ41287.1"/>
    <property type="molecule type" value="Genomic_DNA"/>
</dbReference>
<proteinExistence type="predicted"/>
<keyword evidence="1" id="KW-0889">Transcription antitermination</keyword>
<keyword evidence="2" id="KW-0805">Transcription regulation</keyword>
<evidence type="ECO:0000313" key="7">
    <source>
        <dbReference type="Proteomes" id="UP000031594"/>
    </source>
</evidence>
<sequence length="183" mass="21170">MEKQWTNESLWYCLSVHPKKEKFAIENLKKENIEVFFPQILYKKIRSKKSSLVLEPLFPGYLFAKFNLLSKLIFVRSAKGVRSVVHFGSTYPVVPDCFITELKTMFGENGIKMVQEKVNIGSKINIAEGPFKGFSCIVLGFVPARERIKVLLEWLGRTVQTEIRYDDIGVKDSEIFRKNLELD</sequence>
<feature type="domain" description="NusG-like N-terminal" evidence="4">
    <location>
        <begin position="11"/>
        <end position="97"/>
    </location>
</feature>
<accession>A0A0C1RUA1</accession>
<reference evidence="8" key="3">
    <citation type="submission" date="2019-03" db="EMBL/GenBank/DDBJ databases">
        <title>Complete genome of Methylacidiphilum kamchatkense Kam1.</title>
        <authorList>
            <person name="Kruse T."/>
            <person name="Murarilal Ratnadevi C."/>
            <person name="Erikstad H.-A."/>
            <person name="Birkeland N.-K."/>
        </authorList>
    </citation>
    <scope>NUCLEOTIDE SEQUENCE [LARGE SCALE GENOMIC DNA]</scope>
    <source>
        <strain evidence="8">kam1</strain>
    </source>
</reference>
<dbReference type="InterPro" id="IPR043425">
    <property type="entry name" value="NusG-like"/>
</dbReference>
<dbReference type="SUPFAM" id="SSF50104">
    <property type="entry name" value="Translation proteins SH3-like domain"/>
    <property type="match status" value="1"/>
</dbReference>
<dbReference type="Proteomes" id="UP000315925">
    <property type="component" value="Chromosome"/>
</dbReference>
<dbReference type="STRING" id="1202785.A946_06775"/>
<dbReference type="InterPro" id="IPR036735">
    <property type="entry name" value="NGN_dom_sf"/>
</dbReference>
<dbReference type="RefSeq" id="WP_039721526.1">
    <property type="nucleotide sequence ID" value="NZ_CP037899.1"/>
</dbReference>
<keyword evidence="7" id="KW-1185">Reference proteome</keyword>
<dbReference type="EMBL" id="JQNX01000004">
    <property type="protein sequence ID" value="KIE58571.1"/>
    <property type="molecule type" value="Genomic_DNA"/>
</dbReference>
<dbReference type="GO" id="GO:0005829">
    <property type="term" value="C:cytosol"/>
    <property type="evidence" value="ECO:0007669"/>
    <property type="project" value="TreeGrafter"/>
</dbReference>
<dbReference type="KEGG" id="mkc:kam1_26"/>
<dbReference type="OrthoDB" id="9790639at2"/>
<evidence type="ECO:0000313" key="5">
    <source>
        <dbReference type="EMBL" id="KIE58571.1"/>
    </source>
</evidence>
<dbReference type="GO" id="GO:0031564">
    <property type="term" value="P:transcription antitermination"/>
    <property type="evidence" value="ECO:0007669"/>
    <property type="project" value="UniProtKB-KW"/>
</dbReference>
<evidence type="ECO:0000259" key="4">
    <source>
        <dbReference type="Pfam" id="PF02357"/>
    </source>
</evidence>
<reference evidence="5 7" key="1">
    <citation type="submission" date="2014-08" db="EMBL/GenBank/DDBJ databases">
        <title>Methylacidiphilum kamchatkense strain Kam1 draft genome sequence.</title>
        <authorList>
            <person name="Birkeland N.-K."/>
            <person name="Erikstad H.A."/>
        </authorList>
    </citation>
    <scope>NUCLEOTIDE SEQUENCE [LARGE SCALE GENOMIC DNA]</scope>
    <source>
        <strain evidence="5 7">Kam1</strain>
    </source>
</reference>
<keyword evidence="3" id="KW-0804">Transcription</keyword>
<name>A0A0C1RUA1_9BACT</name>
<dbReference type="CDD" id="cd06091">
    <property type="entry name" value="KOW_NusG"/>
    <property type="match status" value="1"/>
</dbReference>
<protein>
    <submittedName>
        <fullName evidence="6">Transcriptional antiterminator RfaH</fullName>
    </submittedName>
    <submittedName>
        <fullName evidence="5">Transcriptional regulator</fullName>
    </submittedName>
</protein>
<dbReference type="PANTHER" id="PTHR30265:SF7">
    <property type="entry name" value="TRANSCRIPTION ANTITERMINATION PROTEIN RFAH"/>
    <property type="match status" value="1"/>
</dbReference>
<dbReference type="InterPro" id="IPR006645">
    <property type="entry name" value="NGN-like_dom"/>
</dbReference>
<dbReference type="CDD" id="cd09892">
    <property type="entry name" value="NGN_SP_RfaH"/>
    <property type="match status" value="1"/>
</dbReference>
<dbReference type="PANTHER" id="PTHR30265">
    <property type="entry name" value="RHO-INTERACTING TRANSCRIPTION TERMINATION FACTOR NUSG"/>
    <property type="match status" value="1"/>
</dbReference>
<dbReference type="InterPro" id="IPR008991">
    <property type="entry name" value="Translation_prot_SH3-like_sf"/>
</dbReference>
<evidence type="ECO:0000256" key="1">
    <source>
        <dbReference type="ARBA" id="ARBA00022814"/>
    </source>
</evidence>
<reference evidence="6" key="2">
    <citation type="journal article" date="2019" name="BMC Genomics">
        <title>Complete genome sequence analysis of the thermoacidophilic verrucomicrobial methanotroph 'Candidatus Methylacidiphilum kamchatkense' strain Kam1 and comparison with its closest relatives.</title>
        <authorList>
            <person name="Kruse T."/>
            <person name="Ratnadevi C.M."/>
            <person name="Erikstad H.A."/>
            <person name="Birkeland N.K."/>
        </authorList>
    </citation>
    <scope>NUCLEOTIDE SEQUENCE</scope>
    <source>
        <strain evidence="6">Kam1</strain>
    </source>
</reference>
<dbReference type="SUPFAM" id="SSF82679">
    <property type="entry name" value="N-utilization substance G protein NusG, N-terminal domain"/>
    <property type="match status" value="1"/>
</dbReference>
<dbReference type="GO" id="GO:0006354">
    <property type="term" value="P:DNA-templated transcription elongation"/>
    <property type="evidence" value="ECO:0007669"/>
    <property type="project" value="InterPro"/>
</dbReference>
<evidence type="ECO:0000256" key="3">
    <source>
        <dbReference type="ARBA" id="ARBA00023163"/>
    </source>
</evidence>
<evidence type="ECO:0000313" key="6">
    <source>
        <dbReference type="EMBL" id="QDQ41287.1"/>
    </source>
</evidence>
<evidence type="ECO:0000256" key="2">
    <source>
        <dbReference type="ARBA" id="ARBA00023015"/>
    </source>
</evidence>
<evidence type="ECO:0000313" key="8">
    <source>
        <dbReference type="Proteomes" id="UP000315925"/>
    </source>
</evidence>
<gene>
    <name evidence="5" type="ORF">A946_06775</name>
    <name evidence="6" type="ORF">kam1_26</name>
</gene>
<dbReference type="Pfam" id="PF02357">
    <property type="entry name" value="NusG"/>
    <property type="match status" value="1"/>
</dbReference>
<dbReference type="Proteomes" id="UP000031594">
    <property type="component" value="Unassembled WGS sequence"/>
</dbReference>
<dbReference type="AlphaFoldDB" id="A0A0C1RUA1"/>
<organism evidence="6 8">
    <name type="scientific">Methylacidiphilum kamchatkense Kam1</name>
    <dbReference type="NCBI Taxonomy" id="1202785"/>
    <lineage>
        <taxon>Bacteria</taxon>
        <taxon>Pseudomonadati</taxon>
        <taxon>Verrucomicrobiota</taxon>
        <taxon>Methylacidiphilae</taxon>
        <taxon>Methylacidiphilales</taxon>
        <taxon>Methylacidiphilaceae</taxon>
        <taxon>Methylacidiphilum (ex Ratnadevi et al. 2023)</taxon>
    </lineage>
</organism>
<dbReference type="Gene3D" id="3.30.70.940">
    <property type="entry name" value="NusG, N-terminal domain"/>
    <property type="match status" value="1"/>
</dbReference>